<dbReference type="AlphaFoldDB" id="A0A329RSK1"/>
<dbReference type="STRING" id="29920.A0A329RSK1"/>
<comment type="caution">
    <text evidence="3">The sequence shown here is derived from an EMBL/GenBank/DDBJ whole genome shotgun (WGS) entry which is preliminary data.</text>
</comment>
<evidence type="ECO:0000313" key="4">
    <source>
        <dbReference type="Proteomes" id="UP000251314"/>
    </source>
</evidence>
<dbReference type="GO" id="GO:0000209">
    <property type="term" value="P:protein polyubiquitination"/>
    <property type="evidence" value="ECO:0007669"/>
    <property type="project" value="TreeGrafter"/>
</dbReference>
<evidence type="ECO:0000256" key="2">
    <source>
        <dbReference type="PROSITE-ProRule" id="PRU00504"/>
    </source>
</evidence>
<gene>
    <name evidence="3" type="ORF">PC110_g16071</name>
</gene>
<proteinExistence type="predicted"/>
<dbReference type="InterPro" id="IPR001258">
    <property type="entry name" value="NHL_repeat"/>
</dbReference>
<protein>
    <submittedName>
        <fullName evidence="3">Uncharacterized protein</fullName>
    </submittedName>
</protein>
<dbReference type="InterPro" id="IPR036047">
    <property type="entry name" value="F-box-like_dom_sf"/>
</dbReference>
<dbReference type="GO" id="GO:0061630">
    <property type="term" value="F:ubiquitin protein ligase activity"/>
    <property type="evidence" value="ECO:0007669"/>
    <property type="project" value="TreeGrafter"/>
</dbReference>
<dbReference type="VEuPathDB" id="FungiDB:PC110_g16071"/>
<evidence type="ECO:0000256" key="1">
    <source>
        <dbReference type="ARBA" id="ARBA00022737"/>
    </source>
</evidence>
<sequence>MELKITPICGRDYSILDTHGAVVRKNLCSGKDCSWPSHRGICWNPLTQCLLVCDIEKCCVHAYAASFSPDATGDVKMILNQNNPAGTIGSRGSAPGQFNYPVAVAVNLRGEIAVADGKQNRVQIFSGSGDLEYSFGRPGSTRGEFKGISDLKFTSRGHLAIVDSGNHRIQVMSATGNVVQVIGRYGWKLGQFINPCALTINGKGEYFVCDEGNKRIQRLSDRGRPLLEWGCRRGPTPELETVTILATNDEIRPAIYSVFDAPCDVVVGIHGEIIVCDAGRRELLVFSDVGVCLHVVNAPHILQTNSPTAMAICSNMLVTIATPLSDKNVQAQLKLEGTGDVYNCLFAAFPPEKRVRVGRFESIPVHYAVEIVSYLIYDDALHLRLVSHYFHQICRRLRNQWKLFPLTQGHPTITKNNRVVSPATGLIAVEEVFQKWGLRIYKPSNRIRKHVMEFQGGYCSAISTLYGPMLCYQYEDRLLAFIRFYACLNLESFREKRRSIKLRLSKS</sequence>
<dbReference type="GO" id="GO:0008270">
    <property type="term" value="F:zinc ion binding"/>
    <property type="evidence" value="ECO:0007669"/>
    <property type="project" value="UniProtKB-KW"/>
</dbReference>
<keyword evidence="4" id="KW-1185">Reference proteome</keyword>
<feature type="repeat" description="NHL" evidence="2">
    <location>
        <begin position="85"/>
        <end position="128"/>
    </location>
</feature>
<accession>A0A329RSK1</accession>
<dbReference type="InterPro" id="IPR011042">
    <property type="entry name" value="6-blade_b-propeller_TolB-like"/>
</dbReference>
<dbReference type="PANTHER" id="PTHR24104:SF25">
    <property type="entry name" value="PROTEIN LIN-41"/>
    <property type="match status" value="1"/>
</dbReference>
<dbReference type="CDD" id="cd05819">
    <property type="entry name" value="NHL"/>
    <property type="match status" value="1"/>
</dbReference>
<dbReference type="GO" id="GO:0043161">
    <property type="term" value="P:proteasome-mediated ubiquitin-dependent protein catabolic process"/>
    <property type="evidence" value="ECO:0007669"/>
    <property type="project" value="TreeGrafter"/>
</dbReference>
<dbReference type="SUPFAM" id="SSF101898">
    <property type="entry name" value="NHL repeat"/>
    <property type="match status" value="1"/>
</dbReference>
<dbReference type="SUPFAM" id="SSF81383">
    <property type="entry name" value="F-box domain"/>
    <property type="match status" value="1"/>
</dbReference>
<dbReference type="PANTHER" id="PTHR24104">
    <property type="entry name" value="E3 UBIQUITIN-PROTEIN LIGASE NHLRC1-RELATED"/>
    <property type="match status" value="1"/>
</dbReference>
<dbReference type="EMBL" id="MJFZ01000555">
    <property type="protein sequence ID" value="RAW27531.1"/>
    <property type="molecule type" value="Genomic_DNA"/>
</dbReference>
<dbReference type="InterPro" id="IPR050952">
    <property type="entry name" value="TRIM-NHL_E3_ligases"/>
</dbReference>
<reference evidence="3 4" key="1">
    <citation type="submission" date="2018-01" db="EMBL/GenBank/DDBJ databases">
        <title>Draft genome of the strawberry crown rot pathogen Phytophthora cactorum.</title>
        <authorList>
            <person name="Armitage A.D."/>
            <person name="Lysoe E."/>
            <person name="Nellist C.F."/>
            <person name="Harrison R.J."/>
            <person name="Brurberg M.B."/>
        </authorList>
    </citation>
    <scope>NUCLEOTIDE SEQUENCE [LARGE SCALE GENOMIC DNA]</scope>
    <source>
        <strain evidence="3 4">10300</strain>
    </source>
</reference>
<dbReference type="PROSITE" id="PS51125">
    <property type="entry name" value="NHL"/>
    <property type="match status" value="2"/>
</dbReference>
<dbReference type="Proteomes" id="UP000251314">
    <property type="component" value="Unassembled WGS sequence"/>
</dbReference>
<dbReference type="OrthoDB" id="342730at2759"/>
<feature type="repeat" description="NHL" evidence="2">
    <location>
        <begin position="132"/>
        <end position="175"/>
    </location>
</feature>
<organism evidence="3 4">
    <name type="scientific">Phytophthora cactorum</name>
    <dbReference type="NCBI Taxonomy" id="29920"/>
    <lineage>
        <taxon>Eukaryota</taxon>
        <taxon>Sar</taxon>
        <taxon>Stramenopiles</taxon>
        <taxon>Oomycota</taxon>
        <taxon>Peronosporomycetes</taxon>
        <taxon>Peronosporales</taxon>
        <taxon>Peronosporaceae</taxon>
        <taxon>Phytophthora</taxon>
    </lineage>
</organism>
<keyword evidence="1" id="KW-0677">Repeat</keyword>
<name>A0A329RSK1_9STRA</name>
<evidence type="ECO:0000313" key="3">
    <source>
        <dbReference type="EMBL" id="RAW27531.1"/>
    </source>
</evidence>
<dbReference type="Gene3D" id="2.120.10.30">
    <property type="entry name" value="TolB, C-terminal domain"/>
    <property type="match status" value="1"/>
</dbReference>